<comment type="similarity">
    <text evidence="2">Belongs to the serine-aspartate repeat-containing protein (SDr) family.</text>
</comment>
<keyword evidence="8" id="KW-1133">Transmembrane helix</keyword>
<feature type="domain" description="Gram-positive cocci surface proteins LPxTG" evidence="10">
    <location>
        <begin position="2242"/>
        <end position="2276"/>
    </location>
</feature>
<dbReference type="GO" id="GO:0005518">
    <property type="term" value="F:collagen binding"/>
    <property type="evidence" value="ECO:0007669"/>
    <property type="project" value="InterPro"/>
</dbReference>
<dbReference type="EMBL" id="FNAR01000002">
    <property type="protein sequence ID" value="SDE00134.1"/>
    <property type="molecule type" value="Genomic_DNA"/>
</dbReference>
<dbReference type="Pfam" id="PF00746">
    <property type="entry name" value="Gram_pos_anchor"/>
    <property type="match status" value="1"/>
</dbReference>
<keyword evidence="4" id="KW-0964">Secreted</keyword>
<dbReference type="NCBIfam" id="TIGR01167">
    <property type="entry name" value="LPXTG_anchor"/>
    <property type="match status" value="1"/>
</dbReference>
<accession>A0A1G6ZBL0</accession>
<dbReference type="Gene3D" id="2.60.40.10">
    <property type="entry name" value="Immunoglobulins"/>
    <property type="match status" value="12"/>
</dbReference>
<evidence type="ECO:0000256" key="7">
    <source>
        <dbReference type="SAM" id="MobiDB-lite"/>
    </source>
</evidence>
<dbReference type="InterPro" id="IPR013783">
    <property type="entry name" value="Ig-like_fold"/>
</dbReference>
<dbReference type="Gene3D" id="2.60.40.1280">
    <property type="match status" value="1"/>
</dbReference>
<protein>
    <submittedName>
        <fullName evidence="11">LPXTG-motif cell wall anchor domain-containing protein</fullName>
    </submittedName>
</protein>
<keyword evidence="6" id="KW-0572">Peptidoglycan-anchor</keyword>
<organism evidence="11 12">
    <name type="scientific">Bhargavaea beijingensis</name>
    <dbReference type="NCBI Taxonomy" id="426756"/>
    <lineage>
        <taxon>Bacteria</taxon>
        <taxon>Bacillati</taxon>
        <taxon>Bacillota</taxon>
        <taxon>Bacilli</taxon>
        <taxon>Bacillales</taxon>
        <taxon>Caryophanaceae</taxon>
        <taxon>Bhargavaea</taxon>
    </lineage>
</organism>
<feature type="region of interest" description="Disordered" evidence="7">
    <location>
        <begin position="35"/>
        <end position="132"/>
    </location>
</feature>
<evidence type="ECO:0000313" key="11">
    <source>
        <dbReference type="EMBL" id="SDE00134.1"/>
    </source>
</evidence>
<feature type="chain" id="PRO_5038879102" evidence="9">
    <location>
        <begin position="21"/>
        <end position="2276"/>
    </location>
</feature>
<keyword evidence="3" id="KW-0134">Cell wall</keyword>
<keyword evidence="8" id="KW-0472">Membrane</keyword>
<feature type="transmembrane region" description="Helical" evidence="8">
    <location>
        <begin position="2250"/>
        <end position="2269"/>
    </location>
</feature>
<feature type="compositionally biased region" description="Basic and acidic residues" evidence="7">
    <location>
        <begin position="98"/>
        <end position="111"/>
    </location>
</feature>
<evidence type="ECO:0000256" key="5">
    <source>
        <dbReference type="ARBA" id="ARBA00022729"/>
    </source>
</evidence>
<dbReference type="Pfam" id="PF05737">
    <property type="entry name" value="Collagen_bind"/>
    <property type="match status" value="4"/>
</dbReference>
<dbReference type="InterPro" id="IPR008456">
    <property type="entry name" value="Collagen-bd_dom"/>
</dbReference>
<dbReference type="GO" id="GO:0007155">
    <property type="term" value="P:cell adhesion"/>
    <property type="evidence" value="ECO:0007669"/>
    <property type="project" value="InterPro"/>
</dbReference>
<reference evidence="11 12" key="1">
    <citation type="submission" date="2016-10" db="EMBL/GenBank/DDBJ databases">
        <authorList>
            <person name="de Groot N.N."/>
        </authorList>
    </citation>
    <scope>NUCLEOTIDE SEQUENCE [LARGE SCALE GENOMIC DNA]</scope>
    <source>
        <strain evidence="11 12">CGMCC 1.6762</strain>
    </source>
</reference>
<dbReference type="SUPFAM" id="SSF49478">
    <property type="entry name" value="Cna protein B-type domain"/>
    <property type="match status" value="5"/>
</dbReference>
<evidence type="ECO:0000256" key="1">
    <source>
        <dbReference type="ARBA" id="ARBA00004168"/>
    </source>
</evidence>
<evidence type="ECO:0000256" key="4">
    <source>
        <dbReference type="ARBA" id="ARBA00022525"/>
    </source>
</evidence>
<gene>
    <name evidence="11" type="ORF">SAMN04488126_102278</name>
</gene>
<evidence type="ECO:0000256" key="9">
    <source>
        <dbReference type="SAM" id="SignalP"/>
    </source>
</evidence>
<dbReference type="InterPro" id="IPR041033">
    <property type="entry name" value="SpaA_PFL_dom_1"/>
</dbReference>
<evidence type="ECO:0000256" key="8">
    <source>
        <dbReference type="SAM" id="Phobius"/>
    </source>
</evidence>
<keyword evidence="5 9" id="KW-0732">Signal</keyword>
<dbReference type="Gene3D" id="2.60.40.740">
    <property type="match status" value="5"/>
</dbReference>
<dbReference type="PANTHER" id="PTHR36108">
    <property type="entry name" value="COLOSSIN-B-RELATED"/>
    <property type="match status" value="1"/>
</dbReference>
<feature type="compositionally biased region" description="Acidic residues" evidence="7">
    <location>
        <begin position="119"/>
        <end position="132"/>
    </location>
</feature>
<dbReference type="PANTHER" id="PTHR36108:SF13">
    <property type="entry name" value="COLOSSIN-B-RELATED"/>
    <property type="match status" value="1"/>
</dbReference>
<dbReference type="Pfam" id="PF17802">
    <property type="entry name" value="SpaA"/>
    <property type="match status" value="12"/>
</dbReference>
<keyword evidence="8" id="KW-0812">Transmembrane</keyword>
<dbReference type="PROSITE" id="PS50847">
    <property type="entry name" value="GRAM_POS_ANCHORING"/>
    <property type="match status" value="1"/>
</dbReference>
<proteinExistence type="inferred from homology"/>
<dbReference type="SUPFAM" id="SSF49401">
    <property type="entry name" value="Bacterial adhesins"/>
    <property type="match status" value="6"/>
</dbReference>
<feature type="region of interest" description="Disordered" evidence="7">
    <location>
        <begin position="2195"/>
        <end position="2244"/>
    </location>
</feature>
<evidence type="ECO:0000259" key="10">
    <source>
        <dbReference type="PROSITE" id="PS50847"/>
    </source>
</evidence>
<feature type="signal peptide" evidence="9">
    <location>
        <begin position="1"/>
        <end position="20"/>
    </location>
</feature>
<dbReference type="InterPro" id="IPR011252">
    <property type="entry name" value="Fibrogen-bd_dom1"/>
</dbReference>
<evidence type="ECO:0000256" key="3">
    <source>
        <dbReference type="ARBA" id="ARBA00022512"/>
    </source>
</evidence>
<sequence length="2276" mass="250239">MIALIILLVGQTLLGSAAYATVEIQPDAAHEVLGEEPATAEEGGTGTEADSPQENVEAPPAGGEQEDPPSQEAPGETSTKPAEPEQENTGSEDTGTGKVDEESSQPKKDSTPKASETPETPETEDDATGEEAEQDVMEINSDLDMVVDPSVISQILFTLNGKPVSGSADVKDGDTATLRFEIKLDSDHNYGKGSTLTYELPSVFSGMNLSGKLGDIGTFSADGNQVTITFNEEIRDGLGNALPVEDAFFEVGATLSAVDNQWTEEIQLPGNDTITLNFLPKGGSFIEKKGTADNGGKNSDSIDWEVKVNTNLGDSSDQISFKDTLTDGHQVVPESVKVFKLNVHPDGSQTVGEAVSVQPDFTETGMTFNLPNTPKQAYQIMYKTEITDPGDEARKAFANTADANGKTVTESVNVQYGTPLAKSGSVNKADQSATWKIQYNMNNRPITNPELTDSWTTTGGGGEGAHEFVDGSLVVYEADGKTIVDASRYTVTLNDDRRGFSLKFKKPIREGYIIEYKTKPENHFITDTVTVKNTVTRVDNDKKADASVSFGKKDYILNKGNKGPNYADKTIEWWIQANQSGYTLKEGTVFEDRFAGENLTLIEESLVVKVGGKMLEKGTDYTLNNLGKKGFDIKLLKEVNGVVDIAYTTEYDIKDIGANNRTYKNVITITDSGLPGDPTADSTVNIRQEQKDSGYKTGLYDYETKTFHWEVVMNYNLNDLKNAVFEDTLPESQEVGEIYVQPVNVLPNGQLELAGGAVLMENKSDAPHKIKLSLGDIDQAYHVSYTSKDKDGVYPETAGDVKITNKASLSSDAGPHGEWSKTVTVKHTEKVIEKTGKGLSNTERIAWNFKLNYSQSKLSDVVITDTVGKDADGQPDQLYLEDTFKVSEMKMTGRHANGEPKMEKVEVDPSRYTLSVNIKAGTFTLKFNETIEEAYLIEYETIFLGKPGSDVKNEVNVSYFGTEATSGSDKSTIKDYWYNSGGSTVKVPFKVIKTDKETKEPIEGVTFTLYNQNHPSRPLISGSTDENGIWDIGIKLAGGKYVLKETKPAPGYANPADLEFTLHVDSVESKGEHKGYQLVSVVNEKLNHSFKVRKVDQNQQPLEGAVFELQTADGTTVEGYERLISDKDGWVAVHESIEPGDYQLVEIEAPKGYVLLEKPVKFTIDDQQTAQKVLEPIKNEVAPGATLKKYHQNPEGKLDQKRPLQGAEFHLFKKDGESLQRVNDDEGNAVVYVTDETGEFYADNLQKGEYAFIEVKAPEGYALDETPIPFKLPAENGQPIILEVGNQLLVPLKVEKTDAETGNPIPGVEFGIYDRQDLEKPLLTGTTDESGLWIIETLPEGDYTLKELKPADGYADHEDIEFTLAEGDVEAGFKFISVTNKKLVHTFKVQKVDQLGNPLAGVAFELQTENGETVEGYERLVSDEDGWIILDENIKPGNYQLVETEALKGYQSLAEPITFTIDDQQTAQKVLDPIVNEVIPGAFLEKYHANANGELDRDRPLEGAQFNLYKQDSEGNFQLMKDAEGQAVVYETDEKGELFTGSLEKGIYQFVEAEAPEGYLLDKTPIGFSIPSKDGKPFTLEFGNQLLVPLKVEKTDAETGNPIPGVEFGIYDREDLDKPLLTGKTDESGLWIIETLPEGDYTLRELKPADGYADHEDIEFTLAEGAVEAEGDHAGFKFISVTNKKLVHTFKVQKVDQLGKPLPGVAFELQTENGETVEGYERLVSDEDGWIIVDENIKPGNYQLVEIETLKGYQPLEQPIPFTIDDQQTEQKVLDPIVNEVIPGAYLKKFHKDSEGKLDRDRPLEGAHFNLYKQDGEGNFQLVKDDKGEAVVYVTDETGELFTGGLEKGTYQFVEAEAPEGYHLDKTPIGFSIPSKDGKPFTLEFGNQLLVPLKVEKTDAETGNPIPGVEFGIFDRQDLEKPLLTGTTDKSGLWIIETLPEGDYTLKELKPADGYADHEDIEFTLAEGDVEAEGDHAGFKFISVTNEKLIRTFKVQKVDQSGNPLAGAVFELQTTDGKAVEGYEQLVSGEDGWIDVKDNLTPGDYRLVEVEAPKGYERLAEPVTFTIDDQQIAQKVLDPIVNELIPGAFLEKYHADNEGNLDRDRPLEGAHFNLYKQDDEGNFQLVKDDKGEAVVYVTDEKGELFSGNLEAGTYQFVEAKAPEGYRLDETPIVFTIPSEDGKPVILEFGNQLLPVLPPVNPEEPEEPGKPGDSSKPGEPNESGTSGTDHNEDNNKPNTGDKLPQTGEEQFLYLFLIGALLAAAGGWTLFSSRRKKA</sequence>
<dbReference type="InterPro" id="IPR019931">
    <property type="entry name" value="LPXTG_anchor"/>
</dbReference>
<dbReference type="Proteomes" id="UP000198823">
    <property type="component" value="Unassembled WGS sequence"/>
</dbReference>
<evidence type="ECO:0000313" key="12">
    <source>
        <dbReference type="Proteomes" id="UP000198823"/>
    </source>
</evidence>
<evidence type="ECO:0000256" key="2">
    <source>
        <dbReference type="ARBA" id="ARBA00007257"/>
    </source>
</evidence>
<dbReference type="STRING" id="426756.SAMN04488126_102278"/>
<name>A0A1G6ZBL0_9BACL</name>
<evidence type="ECO:0000256" key="6">
    <source>
        <dbReference type="ARBA" id="ARBA00023088"/>
    </source>
</evidence>
<comment type="subcellular location">
    <subcellularLocation>
        <location evidence="1">Secreted</location>
        <location evidence="1">Cell wall</location>
        <topology evidence="1">Peptidoglycan-anchor</topology>
    </subcellularLocation>
</comment>
<dbReference type="InterPro" id="IPR008966">
    <property type="entry name" value="Adhesion_dom_sf"/>
</dbReference>